<reference evidence="8" key="2">
    <citation type="submission" date="2015-06" db="UniProtKB">
        <authorList>
            <consortium name="EnsemblPlants"/>
        </authorList>
    </citation>
    <scope>IDENTIFICATION</scope>
</reference>
<evidence type="ECO:0000256" key="6">
    <source>
        <dbReference type="SAM" id="Coils"/>
    </source>
</evidence>
<dbReference type="STRING" id="4529.A0A0E0QH28"/>
<evidence type="ECO:0000256" key="1">
    <source>
        <dbReference type="ARBA" id="ARBA00004123"/>
    </source>
</evidence>
<reference evidence="9" key="1">
    <citation type="submission" date="2013-06" db="EMBL/GenBank/DDBJ databases">
        <authorList>
            <person name="Zhao Q."/>
        </authorList>
    </citation>
    <scope>NUCLEOTIDE SEQUENCE</scope>
    <source>
        <strain evidence="9">cv. W1943</strain>
    </source>
</reference>
<comment type="subcellular location">
    <subcellularLocation>
        <location evidence="1">Nucleus</location>
    </subcellularLocation>
</comment>
<dbReference type="SMART" id="SM00432">
    <property type="entry name" value="MADS"/>
    <property type="match status" value="1"/>
</dbReference>
<evidence type="ECO:0000313" key="8">
    <source>
        <dbReference type="EnsemblPlants" id="ORUFI08G11050.3"/>
    </source>
</evidence>
<evidence type="ECO:0000256" key="5">
    <source>
        <dbReference type="ARBA" id="ARBA00023242"/>
    </source>
</evidence>
<dbReference type="PROSITE" id="PS50066">
    <property type="entry name" value="MADS_BOX_2"/>
    <property type="match status" value="1"/>
</dbReference>
<dbReference type="SUPFAM" id="SSF55455">
    <property type="entry name" value="SRF-like"/>
    <property type="match status" value="1"/>
</dbReference>
<keyword evidence="6" id="KW-0175">Coiled coil</keyword>
<dbReference type="Gramene" id="ORUFI08G11050.3">
    <property type="protein sequence ID" value="ORUFI08G11050.3"/>
    <property type="gene ID" value="ORUFI08G11050"/>
</dbReference>
<keyword evidence="4" id="KW-0804">Transcription</keyword>
<protein>
    <recommendedName>
        <fullName evidence="7">MADS-box domain-containing protein</fullName>
    </recommendedName>
</protein>
<organism evidence="8 9">
    <name type="scientific">Oryza rufipogon</name>
    <name type="common">Brownbeard rice</name>
    <name type="synonym">Asian wild rice</name>
    <dbReference type="NCBI Taxonomy" id="4529"/>
    <lineage>
        <taxon>Eukaryota</taxon>
        <taxon>Viridiplantae</taxon>
        <taxon>Streptophyta</taxon>
        <taxon>Embryophyta</taxon>
        <taxon>Tracheophyta</taxon>
        <taxon>Spermatophyta</taxon>
        <taxon>Magnoliopsida</taxon>
        <taxon>Liliopsida</taxon>
        <taxon>Poales</taxon>
        <taxon>Poaceae</taxon>
        <taxon>BOP clade</taxon>
        <taxon>Oryzoideae</taxon>
        <taxon>Oryzeae</taxon>
        <taxon>Oryzinae</taxon>
        <taxon>Oryza</taxon>
    </lineage>
</organism>
<dbReference type="GO" id="GO:0003677">
    <property type="term" value="F:DNA binding"/>
    <property type="evidence" value="ECO:0007669"/>
    <property type="project" value="UniProtKB-KW"/>
</dbReference>
<dbReference type="Pfam" id="PF00319">
    <property type="entry name" value="SRF-TF"/>
    <property type="match status" value="1"/>
</dbReference>
<keyword evidence="3" id="KW-0238">DNA-binding</keyword>
<proteinExistence type="predicted"/>
<keyword evidence="9" id="KW-1185">Reference proteome</keyword>
<keyword evidence="5" id="KW-0539">Nucleus</keyword>
<dbReference type="InterPro" id="IPR036879">
    <property type="entry name" value="TF_MADSbox_sf"/>
</dbReference>
<name>A0A0E0QH28_ORYRU</name>
<dbReference type="PANTHER" id="PTHR33186:SF28">
    <property type="entry name" value="F-BOX DOMAIN-CONTAINING PROTEIN"/>
    <property type="match status" value="1"/>
</dbReference>
<evidence type="ECO:0000259" key="7">
    <source>
        <dbReference type="PROSITE" id="PS50066"/>
    </source>
</evidence>
<dbReference type="eggNOG" id="KOG0014">
    <property type="taxonomic scope" value="Eukaryota"/>
</dbReference>
<accession>A0A0E0QH28</accession>
<dbReference type="AlphaFoldDB" id="A0A0E0QH28"/>
<evidence type="ECO:0000256" key="3">
    <source>
        <dbReference type="ARBA" id="ARBA00023125"/>
    </source>
</evidence>
<dbReference type="CDD" id="cd00120">
    <property type="entry name" value="MADS"/>
    <property type="match status" value="1"/>
</dbReference>
<dbReference type="PRINTS" id="PR00404">
    <property type="entry name" value="MADSDOMAIN"/>
</dbReference>
<dbReference type="Proteomes" id="UP000008022">
    <property type="component" value="Unassembled WGS sequence"/>
</dbReference>
<dbReference type="EnsemblPlants" id="ORUFI08G11050.3">
    <property type="protein sequence ID" value="ORUFI08G11050.3"/>
    <property type="gene ID" value="ORUFI08G11050"/>
</dbReference>
<evidence type="ECO:0000256" key="2">
    <source>
        <dbReference type="ARBA" id="ARBA00023015"/>
    </source>
</evidence>
<feature type="coiled-coil region" evidence="6">
    <location>
        <begin position="311"/>
        <end position="338"/>
    </location>
</feature>
<sequence>MYSSETGAWSTPVVLDDGLDSWEQRWRDAQSRGEFYRVPYVMPRRVALVGDEIYFTLREDNAIIKYNWGMHCLSEIDSLSPDVYGIALMEMENGSLGFACIEDSSLYVWSRKVNSEGAAEWVQCRVIKLDKMIPVANLSDEAFVVGSGEGMGAIFVSTGVGLFTIELKSRRVKKVAEPEVYFSILPYMSFYTPALQEWANYRNKHQHADEAMKAQVIVKAMRRGKVKIKPIANRKARDVCFSKRRQVVIKKANELSILCGVNVAVAVLSPAGKPFFFGCPTVQAVTRRLLGVGPSNPTMGDGGNGDETDIVHELNLKYQKLQQENEVEKKKNQRGQDVRLASDVNALGLHELEAFDSNLNVIDDIVDSNDVVKNAKQTAEPQTQMSVASTLQFMLDGQSIAPSL</sequence>
<dbReference type="Gene3D" id="3.40.1810.10">
    <property type="entry name" value="Transcription factor, MADS-box"/>
    <property type="match status" value="1"/>
</dbReference>
<evidence type="ECO:0000313" key="9">
    <source>
        <dbReference type="Proteomes" id="UP000008022"/>
    </source>
</evidence>
<evidence type="ECO:0000256" key="4">
    <source>
        <dbReference type="ARBA" id="ARBA00023163"/>
    </source>
</evidence>
<dbReference type="GO" id="GO:0046983">
    <property type="term" value="F:protein dimerization activity"/>
    <property type="evidence" value="ECO:0007669"/>
    <property type="project" value="InterPro"/>
</dbReference>
<dbReference type="GO" id="GO:0005634">
    <property type="term" value="C:nucleus"/>
    <property type="evidence" value="ECO:0007669"/>
    <property type="project" value="UniProtKB-SubCell"/>
</dbReference>
<dbReference type="InterPro" id="IPR002100">
    <property type="entry name" value="TF_MADSbox"/>
</dbReference>
<dbReference type="HOGENOM" id="CLU_682219_0_0_1"/>
<feature type="domain" description="MADS-box" evidence="7">
    <location>
        <begin position="221"/>
        <end position="281"/>
    </location>
</feature>
<dbReference type="PANTHER" id="PTHR33186">
    <property type="entry name" value="OS10G0136150 PROTEIN-RELATED"/>
    <property type="match status" value="1"/>
</dbReference>
<keyword evidence="2" id="KW-0805">Transcription regulation</keyword>